<reference evidence="2 3" key="1">
    <citation type="submission" date="2015-06" db="EMBL/GenBank/DDBJ databases">
        <title>Survival trade-offs in plant roots during colonization by closely related pathogenic and mutualistic fungi.</title>
        <authorList>
            <person name="Hacquard S."/>
            <person name="Kracher B."/>
            <person name="Hiruma K."/>
            <person name="Weinman A."/>
            <person name="Muench P."/>
            <person name="Garrido Oter R."/>
            <person name="Ver Loren van Themaat E."/>
            <person name="Dallerey J.-F."/>
            <person name="Damm U."/>
            <person name="Henrissat B."/>
            <person name="Lespinet O."/>
            <person name="Thon M."/>
            <person name="Kemen E."/>
            <person name="McHardy A.C."/>
            <person name="Schulze-Lefert P."/>
            <person name="O'Connell R.J."/>
        </authorList>
    </citation>
    <scope>NUCLEOTIDE SEQUENCE [LARGE SCALE GENOMIC DNA]</scope>
    <source>
        <strain evidence="2 3">0861</strain>
    </source>
</reference>
<feature type="region of interest" description="Disordered" evidence="1">
    <location>
        <begin position="23"/>
        <end position="60"/>
    </location>
</feature>
<feature type="non-terminal residue" evidence="2">
    <location>
        <position position="1"/>
    </location>
</feature>
<protein>
    <submittedName>
        <fullName evidence="2">Uncharacterized protein</fullName>
    </submittedName>
</protein>
<evidence type="ECO:0000313" key="2">
    <source>
        <dbReference type="EMBL" id="KZL66999.1"/>
    </source>
</evidence>
<name>A0A166PP51_9PEZI</name>
<dbReference type="Proteomes" id="UP000076552">
    <property type="component" value="Unassembled WGS sequence"/>
</dbReference>
<comment type="caution">
    <text evidence="2">The sequence shown here is derived from an EMBL/GenBank/DDBJ whole genome shotgun (WGS) entry which is preliminary data.</text>
</comment>
<sequence length="150" mass="17153">LTTQSPETVRCDVGRYTGFSGNVRTKKARSQSKRRHGRVQIPAPDRAPQRRAAPSLKKDTATSRCIISGHRHGRTIEHCIELLGWFFFDVPSTTETALNAHIRSTTLRFRLLPFFLRLFNSSFAQKHGSVNHRRCKPRHHVMLDNRPVGV</sequence>
<feature type="compositionally biased region" description="Low complexity" evidence="1">
    <location>
        <begin position="42"/>
        <end position="54"/>
    </location>
</feature>
<proteinExistence type="predicted"/>
<gene>
    <name evidence="2" type="ORF">CT0861_07074</name>
</gene>
<organism evidence="2 3">
    <name type="scientific">Colletotrichum tofieldiae</name>
    <dbReference type="NCBI Taxonomy" id="708197"/>
    <lineage>
        <taxon>Eukaryota</taxon>
        <taxon>Fungi</taxon>
        <taxon>Dikarya</taxon>
        <taxon>Ascomycota</taxon>
        <taxon>Pezizomycotina</taxon>
        <taxon>Sordariomycetes</taxon>
        <taxon>Hypocreomycetidae</taxon>
        <taxon>Glomerellales</taxon>
        <taxon>Glomerellaceae</taxon>
        <taxon>Colletotrichum</taxon>
        <taxon>Colletotrichum spaethianum species complex</taxon>
    </lineage>
</organism>
<dbReference type="AlphaFoldDB" id="A0A166PP51"/>
<evidence type="ECO:0000256" key="1">
    <source>
        <dbReference type="SAM" id="MobiDB-lite"/>
    </source>
</evidence>
<dbReference type="EMBL" id="LFIV01000157">
    <property type="protein sequence ID" value="KZL66999.1"/>
    <property type="molecule type" value="Genomic_DNA"/>
</dbReference>
<feature type="compositionally biased region" description="Basic residues" evidence="1">
    <location>
        <begin position="24"/>
        <end position="38"/>
    </location>
</feature>
<evidence type="ECO:0000313" key="3">
    <source>
        <dbReference type="Proteomes" id="UP000076552"/>
    </source>
</evidence>
<accession>A0A166PP51</accession>
<keyword evidence="3" id="KW-1185">Reference proteome</keyword>